<feature type="domain" description="Exonuclease VII large subunit C-terminal" evidence="6">
    <location>
        <begin position="138"/>
        <end position="430"/>
    </location>
</feature>
<dbReference type="Pfam" id="PF02601">
    <property type="entry name" value="Exonuc_VII_L"/>
    <property type="match status" value="1"/>
</dbReference>
<protein>
    <recommendedName>
        <fullName evidence="5">Exodeoxyribonuclease 7 large subunit</fullName>
        <ecNumber evidence="5">3.1.11.6</ecNumber>
    </recommendedName>
</protein>
<dbReference type="Pfam" id="PF13742">
    <property type="entry name" value="tRNA_anti_2"/>
    <property type="match status" value="1"/>
</dbReference>
<comment type="catalytic activity">
    <reaction evidence="5">
        <text>Exonucleolytic cleavage in either 5'- to 3'- or 3'- to 5'-direction to yield nucleoside 5'-phosphates.</text>
        <dbReference type="EC" id="3.1.11.6"/>
    </reaction>
</comment>
<dbReference type="Proteomes" id="UP000610456">
    <property type="component" value="Unassembled WGS sequence"/>
</dbReference>
<dbReference type="InterPro" id="IPR020579">
    <property type="entry name" value="Exonuc_VII_lsu_C"/>
</dbReference>
<dbReference type="InterPro" id="IPR003753">
    <property type="entry name" value="Exonuc_VII_L"/>
</dbReference>
<dbReference type="PANTHER" id="PTHR30008:SF0">
    <property type="entry name" value="EXODEOXYRIBONUCLEASE 7 LARGE SUBUNIT"/>
    <property type="match status" value="1"/>
</dbReference>
<evidence type="ECO:0000256" key="4">
    <source>
        <dbReference type="ARBA" id="ARBA00022839"/>
    </source>
</evidence>
<evidence type="ECO:0000256" key="3">
    <source>
        <dbReference type="ARBA" id="ARBA00022801"/>
    </source>
</evidence>
<dbReference type="GO" id="GO:0006308">
    <property type="term" value="P:DNA catabolic process"/>
    <property type="evidence" value="ECO:0007669"/>
    <property type="project" value="UniProtKB-UniRule"/>
</dbReference>
<sequence>MPEKKIYSLSNLTQSIQNVINSYCNKVVWIKVEIVKLNYYSKSGHCYPTLVEKKNGRVIAELRGNIWAEQFKMINLKFRTVLKEELKDDMTVVIKGSVTYHPIHGIALNIIDIDPEYTLGELAREKAETIAKLKAENLFFQNKQTVLPALPKTIAVISVESSKGYQDFLNVIKNNTRGFKFHQLLFPSILQGERSVGMIAQQLEKIKTHAHVFDAVAIIRGGGGEIGLSSFDNYFLAERIATFPIPVLTGIGHATNETVSELVSFESFITPTKIAEFLLQKFQDFAEPLSSGEVKIRNETAWMFKEQKNNLKETARLFNSFTNRALDNSRANLNSMAFKIDSLAQQTIAAQKEQIQQAKRSVLLHAMKPLKEEKNDLSFMEGMVRMLSPDNILQRGFSITRQNGKIITSAEELQPEVLLETRFYAGTVSSRIEKINEKSEKNE</sequence>
<gene>
    <name evidence="8" type="primary">xseA</name>
    <name evidence="8" type="ORF">GCM10007103_13960</name>
</gene>
<evidence type="ECO:0000259" key="7">
    <source>
        <dbReference type="Pfam" id="PF13742"/>
    </source>
</evidence>
<accession>A0A918SC26</accession>
<evidence type="ECO:0000313" key="8">
    <source>
        <dbReference type="EMBL" id="GHA33616.1"/>
    </source>
</evidence>
<comment type="similarity">
    <text evidence="5">Belongs to the XseA family.</text>
</comment>
<name>A0A918SC26_9FLAO</name>
<dbReference type="GO" id="GO:0003676">
    <property type="term" value="F:nucleic acid binding"/>
    <property type="evidence" value="ECO:0007669"/>
    <property type="project" value="InterPro"/>
</dbReference>
<evidence type="ECO:0000259" key="6">
    <source>
        <dbReference type="Pfam" id="PF02601"/>
    </source>
</evidence>
<reference evidence="8" key="1">
    <citation type="journal article" date="2014" name="Int. J. Syst. Evol. Microbiol.">
        <title>Complete genome sequence of Corynebacterium casei LMG S-19264T (=DSM 44701T), isolated from a smear-ripened cheese.</title>
        <authorList>
            <consortium name="US DOE Joint Genome Institute (JGI-PGF)"/>
            <person name="Walter F."/>
            <person name="Albersmeier A."/>
            <person name="Kalinowski J."/>
            <person name="Ruckert C."/>
        </authorList>
    </citation>
    <scope>NUCLEOTIDE SEQUENCE</scope>
    <source>
        <strain evidence="8">KCTC 12719</strain>
    </source>
</reference>
<dbReference type="PANTHER" id="PTHR30008">
    <property type="entry name" value="EXODEOXYRIBONUCLEASE 7 LARGE SUBUNIT"/>
    <property type="match status" value="1"/>
</dbReference>
<dbReference type="AlphaFoldDB" id="A0A918SC26"/>
<evidence type="ECO:0000256" key="5">
    <source>
        <dbReference type="RuleBase" id="RU004355"/>
    </source>
</evidence>
<keyword evidence="3 5" id="KW-0378">Hydrolase</keyword>
<dbReference type="GO" id="GO:0008855">
    <property type="term" value="F:exodeoxyribonuclease VII activity"/>
    <property type="evidence" value="ECO:0007669"/>
    <property type="project" value="UniProtKB-UniRule"/>
</dbReference>
<dbReference type="InterPro" id="IPR025824">
    <property type="entry name" value="OB-fold_nuc-bd_dom"/>
</dbReference>
<comment type="caution">
    <text evidence="8">The sequence shown here is derived from an EMBL/GenBank/DDBJ whole genome shotgun (WGS) entry which is preliminary data.</text>
</comment>
<proteinExistence type="inferred from homology"/>
<evidence type="ECO:0000313" key="9">
    <source>
        <dbReference type="Proteomes" id="UP000610456"/>
    </source>
</evidence>
<keyword evidence="4 5" id="KW-0269">Exonuclease</keyword>
<dbReference type="NCBIfam" id="TIGR00237">
    <property type="entry name" value="xseA"/>
    <property type="match status" value="1"/>
</dbReference>
<dbReference type="RefSeq" id="WP_189604002.1">
    <property type="nucleotide sequence ID" value="NZ_BMXB01000003.1"/>
</dbReference>
<dbReference type="GO" id="GO:0005737">
    <property type="term" value="C:cytoplasm"/>
    <property type="evidence" value="ECO:0007669"/>
    <property type="project" value="UniProtKB-SubCell"/>
</dbReference>
<dbReference type="EMBL" id="BMXB01000003">
    <property type="protein sequence ID" value="GHA33616.1"/>
    <property type="molecule type" value="Genomic_DNA"/>
</dbReference>
<keyword evidence="2 5" id="KW-0540">Nuclease</keyword>
<evidence type="ECO:0000256" key="2">
    <source>
        <dbReference type="ARBA" id="ARBA00022722"/>
    </source>
</evidence>
<feature type="domain" description="OB-fold nucleic acid binding" evidence="7">
    <location>
        <begin position="7"/>
        <end position="113"/>
    </location>
</feature>
<dbReference type="CDD" id="cd04489">
    <property type="entry name" value="ExoVII_LU_OBF"/>
    <property type="match status" value="1"/>
</dbReference>
<keyword evidence="1" id="KW-0963">Cytoplasm</keyword>
<evidence type="ECO:0000256" key="1">
    <source>
        <dbReference type="ARBA" id="ARBA00022490"/>
    </source>
</evidence>
<reference evidence="8" key="2">
    <citation type="submission" date="2020-09" db="EMBL/GenBank/DDBJ databases">
        <authorList>
            <person name="Sun Q."/>
            <person name="Kim S."/>
        </authorList>
    </citation>
    <scope>NUCLEOTIDE SEQUENCE</scope>
    <source>
        <strain evidence="8">KCTC 12719</strain>
    </source>
</reference>
<dbReference type="GO" id="GO:0009318">
    <property type="term" value="C:exodeoxyribonuclease VII complex"/>
    <property type="evidence" value="ECO:0007669"/>
    <property type="project" value="UniProtKB-UniRule"/>
</dbReference>
<keyword evidence="9" id="KW-1185">Reference proteome</keyword>
<dbReference type="EC" id="3.1.11.6" evidence="5"/>
<organism evidence="8 9">
    <name type="scientific">Salinimicrobium marinum</name>
    <dbReference type="NCBI Taxonomy" id="680283"/>
    <lineage>
        <taxon>Bacteria</taxon>
        <taxon>Pseudomonadati</taxon>
        <taxon>Bacteroidota</taxon>
        <taxon>Flavobacteriia</taxon>
        <taxon>Flavobacteriales</taxon>
        <taxon>Flavobacteriaceae</taxon>
        <taxon>Salinimicrobium</taxon>
    </lineage>
</organism>
<comment type="subcellular location">
    <subcellularLocation>
        <location evidence="5">Cytoplasm</location>
    </subcellularLocation>
</comment>